<dbReference type="Proteomes" id="UP000220102">
    <property type="component" value="Unassembled WGS sequence"/>
</dbReference>
<keyword evidence="1" id="KW-1133">Transmembrane helix</keyword>
<feature type="transmembrane region" description="Helical" evidence="1">
    <location>
        <begin position="118"/>
        <end position="143"/>
    </location>
</feature>
<gene>
    <name evidence="2" type="ORF">CRI94_14305</name>
</gene>
<evidence type="ECO:0000313" key="2">
    <source>
        <dbReference type="EMBL" id="PEN12208.1"/>
    </source>
</evidence>
<keyword evidence="1" id="KW-0812">Transmembrane</keyword>
<organism evidence="2 3">
    <name type="scientific">Longibacter salinarum</name>
    <dbReference type="NCBI Taxonomy" id="1850348"/>
    <lineage>
        <taxon>Bacteria</taxon>
        <taxon>Pseudomonadati</taxon>
        <taxon>Rhodothermota</taxon>
        <taxon>Rhodothermia</taxon>
        <taxon>Rhodothermales</taxon>
        <taxon>Salisaetaceae</taxon>
        <taxon>Longibacter</taxon>
    </lineage>
</organism>
<dbReference type="RefSeq" id="WP_098077244.1">
    <property type="nucleotide sequence ID" value="NZ_PDEQ01000008.1"/>
</dbReference>
<dbReference type="AlphaFoldDB" id="A0A2A8CUT2"/>
<evidence type="ECO:0000256" key="1">
    <source>
        <dbReference type="SAM" id="Phobius"/>
    </source>
</evidence>
<dbReference type="EMBL" id="PDEQ01000008">
    <property type="protein sequence ID" value="PEN12208.1"/>
    <property type="molecule type" value="Genomic_DNA"/>
</dbReference>
<proteinExistence type="predicted"/>
<reference evidence="2 3" key="1">
    <citation type="submission" date="2017-10" db="EMBL/GenBank/DDBJ databases">
        <title>Draft genome of Longibacter Salinarum.</title>
        <authorList>
            <person name="Goh K.M."/>
            <person name="Shamsir M.S."/>
            <person name="Lim S.W."/>
        </authorList>
    </citation>
    <scope>NUCLEOTIDE SEQUENCE [LARGE SCALE GENOMIC DNA]</scope>
    <source>
        <strain evidence="2 3">KCTC 52045</strain>
    </source>
</reference>
<feature type="transmembrane region" description="Helical" evidence="1">
    <location>
        <begin position="6"/>
        <end position="28"/>
    </location>
</feature>
<name>A0A2A8CUT2_9BACT</name>
<feature type="transmembrane region" description="Helical" evidence="1">
    <location>
        <begin position="40"/>
        <end position="60"/>
    </location>
</feature>
<comment type="caution">
    <text evidence="2">The sequence shown here is derived from an EMBL/GenBank/DDBJ whole genome shotgun (WGS) entry which is preliminary data.</text>
</comment>
<accession>A0A2A8CUT2</accession>
<protein>
    <submittedName>
        <fullName evidence="2">Uncharacterized protein</fullName>
    </submittedName>
</protein>
<sequence>MPSPLLFTYTAYGIFFLTGLLTGVWKYYHIHSSKEAQAPVYVNIAHRTSLMYSFATLVLAKFVELSPYSEAVTFWSAAAPILFFALAISTYVIHGVLRDTDNQMKRPHKLGSFTLPNWVVIAFMSALIIAEIGGFAILFTGFLSTL</sequence>
<keyword evidence="1" id="KW-0472">Membrane</keyword>
<evidence type="ECO:0000313" key="3">
    <source>
        <dbReference type="Proteomes" id="UP000220102"/>
    </source>
</evidence>
<feature type="transmembrane region" description="Helical" evidence="1">
    <location>
        <begin position="72"/>
        <end position="97"/>
    </location>
</feature>
<dbReference type="OrthoDB" id="345818at2"/>
<keyword evidence="3" id="KW-1185">Reference proteome</keyword>